<keyword evidence="7" id="KW-0325">Glycoprotein</keyword>
<dbReference type="Proteomes" id="UP000887574">
    <property type="component" value="Unplaced"/>
</dbReference>
<comment type="similarity">
    <text evidence="2">Belongs to the integrin beta chain family.</text>
</comment>
<evidence type="ECO:0000313" key="10">
    <source>
        <dbReference type="Proteomes" id="UP000887574"/>
    </source>
</evidence>
<dbReference type="SUPFAM" id="SSF103575">
    <property type="entry name" value="Plexin repeat"/>
    <property type="match status" value="1"/>
</dbReference>
<dbReference type="Gene3D" id="3.40.50.410">
    <property type="entry name" value="von Willebrand factor, type A domain"/>
    <property type="match status" value="1"/>
</dbReference>
<dbReference type="PANTHER" id="PTHR10082">
    <property type="entry name" value="INTEGRIN BETA SUBUNIT"/>
    <property type="match status" value="1"/>
</dbReference>
<reference evidence="11" key="1">
    <citation type="submission" date="2022-11" db="UniProtKB">
        <authorList>
            <consortium name="WormBaseParasite"/>
        </authorList>
    </citation>
    <scope>IDENTIFICATION</scope>
</reference>
<evidence type="ECO:0000259" key="9">
    <source>
        <dbReference type="Pfam" id="PF00362"/>
    </source>
</evidence>
<keyword evidence="4" id="KW-0401">Integrin</keyword>
<keyword evidence="6" id="KW-1015">Disulfide bond</keyword>
<evidence type="ECO:0000256" key="5">
    <source>
        <dbReference type="ARBA" id="ARBA00023136"/>
    </source>
</evidence>
<name>A0A915EPY7_9BILA</name>
<dbReference type="GO" id="GO:0016477">
    <property type="term" value="P:cell migration"/>
    <property type="evidence" value="ECO:0007669"/>
    <property type="project" value="TreeGrafter"/>
</dbReference>
<protein>
    <submittedName>
        <fullName evidence="11">Integrin beta subunit VWA domain-containing protein</fullName>
    </submittedName>
</protein>
<organism evidence="10 11">
    <name type="scientific">Ditylenchus dipsaci</name>
    <dbReference type="NCBI Taxonomy" id="166011"/>
    <lineage>
        <taxon>Eukaryota</taxon>
        <taxon>Metazoa</taxon>
        <taxon>Ecdysozoa</taxon>
        <taxon>Nematoda</taxon>
        <taxon>Chromadorea</taxon>
        <taxon>Rhabditida</taxon>
        <taxon>Tylenchina</taxon>
        <taxon>Tylenchomorpha</taxon>
        <taxon>Sphaerularioidea</taxon>
        <taxon>Anguinidae</taxon>
        <taxon>Anguininae</taxon>
        <taxon>Ditylenchus</taxon>
    </lineage>
</organism>
<keyword evidence="8" id="KW-0732">Signal</keyword>
<evidence type="ECO:0000256" key="1">
    <source>
        <dbReference type="ARBA" id="ARBA00004479"/>
    </source>
</evidence>
<dbReference type="Gene3D" id="3.30.1680.10">
    <property type="entry name" value="ligand-binding face of the semaphorins, domain 2"/>
    <property type="match status" value="1"/>
</dbReference>
<accession>A0A915EPY7</accession>
<comment type="subcellular location">
    <subcellularLocation>
        <location evidence="1">Membrane</location>
        <topology evidence="1">Single-pass type I membrane protein</topology>
    </subcellularLocation>
</comment>
<dbReference type="GO" id="GO:0007229">
    <property type="term" value="P:integrin-mediated signaling pathway"/>
    <property type="evidence" value="ECO:0007669"/>
    <property type="project" value="UniProtKB-KW"/>
</dbReference>
<evidence type="ECO:0000256" key="6">
    <source>
        <dbReference type="ARBA" id="ARBA00023157"/>
    </source>
</evidence>
<dbReference type="Pfam" id="PF00362">
    <property type="entry name" value="Integrin_beta"/>
    <property type="match status" value="1"/>
</dbReference>
<dbReference type="GO" id="GO:0033627">
    <property type="term" value="P:cell adhesion mediated by integrin"/>
    <property type="evidence" value="ECO:0007669"/>
    <property type="project" value="TreeGrafter"/>
</dbReference>
<dbReference type="SUPFAM" id="SSF53300">
    <property type="entry name" value="vWA-like"/>
    <property type="match status" value="1"/>
</dbReference>
<evidence type="ECO:0000256" key="7">
    <source>
        <dbReference type="ARBA" id="ARBA00023180"/>
    </source>
</evidence>
<dbReference type="InterPro" id="IPR015812">
    <property type="entry name" value="Integrin_bsu"/>
</dbReference>
<feature type="chain" id="PRO_5037931240" evidence="8">
    <location>
        <begin position="23"/>
        <end position="167"/>
    </location>
</feature>
<evidence type="ECO:0000256" key="4">
    <source>
        <dbReference type="ARBA" id="ARBA00023037"/>
    </source>
</evidence>
<evidence type="ECO:0000313" key="11">
    <source>
        <dbReference type="WBParaSite" id="jg9158"/>
    </source>
</evidence>
<dbReference type="GO" id="GO:0007160">
    <property type="term" value="P:cell-matrix adhesion"/>
    <property type="evidence" value="ECO:0007669"/>
    <property type="project" value="TreeGrafter"/>
</dbReference>
<keyword evidence="5" id="KW-0472">Membrane</keyword>
<dbReference type="GO" id="GO:0098609">
    <property type="term" value="P:cell-cell adhesion"/>
    <property type="evidence" value="ECO:0007669"/>
    <property type="project" value="TreeGrafter"/>
</dbReference>
<evidence type="ECO:0000256" key="2">
    <source>
        <dbReference type="ARBA" id="ARBA00007449"/>
    </source>
</evidence>
<keyword evidence="3" id="KW-0812">Transmembrane</keyword>
<feature type="domain" description="Integrin beta subunit VWA" evidence="9">
    <location>
        <begin position="130"/>
        <end position="160"/>
    </location>
</feature>
<dbReference type="PANTHER" id="PTHR10082:SF60">
    <property type="entry name" value="INTEGRIN BETA-PS"/>
    <property type="match status" value="1"/>
</dbReference>
<proteinExistence type="inferred from homology"/>
<dbReference type="InterPro" id="IPR002369">
    <property type="entry name" value="Integrin_bsu_VWA"/>
</dbReference>
<dbReference type="InterPro" id="IPR036465">
    <property type="entry name" value="vWFA_dom_sf"/>
</dbReference>
<dbReference type="GO" id="GO:0008305">
    <property type="term" value="C:integrin complex"/>
    <property type="evidence" value="ECO:0007669"/>
    <property type="project" value="TreeGrafter"/>
</dbReference>
<evidence type="ECO:0000256" key="3">
    <source>
        <dbReference type="ARBA" id="ARBA00022692"/>
    </source>
</evidence>
<evidence type="ECO:0000256" key="8">
    <source>
        <dbReference type="SAM" id="SignalP"/>
    </source>
</evidence>
<sequence>MVNKKLLGVFATIFTCLLLVDAQSWGGEEVTDGEIIPSEAGFPCHSLPQENYTCGGCIQLHDSCGWCMDFGFNNSPSTPDVTPIKTYWSMAVLQTKLRRIAKCAAEPQEVEIRIRPKSKARFDVTFRQAVDYPVDLYYLMDLSYSMKDDKEKLSQLGDMLVILSFIE</sequence>
<feature type="signal peptide" evidence="8">
    <location>
        <begin position="1"/>
        <end position="22"/>
    </location>
</feature>
<dbReference type="AlphaFoldDB" id="A0A915EPY7"/>
<dbReference type="WBParaSite" id="jg9158">
    <property type="protein sequence ID" value="jg9158"/>
    <property type="gene ID" value="jg9158"/>
</dbReference>
<keyword evidence="10" id="KW-1185">Reference proteome</keyword>
<dbReference type="GO" id="GO:0009986">
    <property type="term" value="C:cell surface"/>
    <property type="evidence" value="ECO:0007669"/>
    <property type="project" value="TreeGrafter"/>
</dbReference>
<dbReference type="GO" id="GO:0005925">
    <property type="term" value="C:focal adhesion"/>
    <property type="evidence" value="ECO:0007669"/>
    <property type="project" value="TreeGrafter"/>
</dbReference>
<dbReference type="GO" id="GO:0005178">
    <property type="term" value="F:integrin binding"/>
    <property type="evidence" value="ECO:0007669"/>
    <property type="project" value="TreeGrafter"/>
</dbReference>